<dbReference type="Proteomes" id="UP001138961">
    <property type="component" value="Unassembled WGS sequence"/>
</dbReference>
<dbReference type="PROSITE" id="PS00041">
    <property type="entry name" value="HTH_ARAC_FAMILY_1"/>
    <property type="match status" value="1"/>
</dbReference>
<dbReference type="SMART" id="SM00342">
    <property type="entry name" value="HTH_ARAC"/>
    <property type="match status" value="1"/>
</dbReference>
<dbReference type="InterPro" id="IPR032783">
    <property type="entry name" value="AraC_lig"/>
</dbReference>
<gene>
    <name evidence="5" type="ORF">LGQ03_14690</name>
</gene>
<accession>A0ABS8BY95</accession>
<keyword evidence="1" id="KW-0805">Transcription regulation</keyword>
<evidence type="ECO:0000256" key="1">
    <source>
        <dbReference type="ARBA" id="ARBA00023015"/>
    </source>
</evidence>
<evidence type="ECO:0000313" key="6">
    <source>
        <dbReference type="Proteomes" id="UP001138961"/>
    </source>
</evidence>
<proteinExistence type="predicted"/>
<evidence type="ECO:0000259" key="4">
    <source>
        <dbReference type="PROSITE" id="PS01124"/>
    </source>
</evidence>
<keyword evidence="2" id="KW-0238">DNA-binding</keyword>
<dbReference type="Pfam" id="PF12833">
    <property type="entry name" value="HTH_18"/>
    <property type="match status" value="1"/>
</dbReference>
<keyword evidence="6" id="KW-1185">Reference proteome</keyword>
<dbReference type="RefSeq" id="WP_226749008.1">
    <property type="nucleotide sequence ID" value="NZ_JAJATZ010000008.1"/>
</dbReference>
<dbReference type="PANTHER" id="PTHR46796:SF7">
    <property type="entry name" value="ARAC FAMILY TRANSCRIPTIONAL REGULATOR"/>
    <property type="match status" value="1"/>
</dbReference>
<dbReference type="PROSITE" id="PS01124">
    <property type="entry name" value="HTH_ARAC_FAMILY_2"/>
    <property type="match status" value="1"/>
</dbReference>
<comment type="caution">
    <text evidence="5">The sequence shown here is derived from an EMBL/GenBank/DDBJ whole genome shotgun (WGS) entry which is preliminary data.</text>
</comment>
<dbReference type="InterPro" id="IPR020449">
    <property type="entry name" value="Tscrpt_reg_AraC-type_HTH"/>
</dbReference>
<dbReference type="EMBL" id="JAJATZ010000008">
    <property type="protein sequence ID" value="MCB5200491.1"/>
    <property type="molecule type" value="Genomic_DNA"/>
</dbReference>
<dbReference type="PRINTS" id="PR00032">
    <property type="entry name" value="HTHARAC"/>
</dbReference>
<keyword evidence="3" id="KW-0804">Transcription</keyword>
<evidence type="ECO:0000256" key="2">
    <source>
        <dbReference type="ARBA" id="ARBA00023125"/>
    </source>
</evidence>
<dbReference type="InterPro" id="IPR050204">
    <property type="entry name" value="AraC_XylS_family_regulators"/>
</dbReference>
<dbReference type="PANTHER" id="PTHR46796">
    <property type="entry name" value="HTH-TYPE TRANSCRIPTIONAL ACTIVATOR RHAS-RELATED"/>
    <property type="match status" value="1"/>
</dbReference>
<organism evidence="5 6">
    <name type="scientific">Loktanella gaetbuli</name>
    <dbReference type="NCBI Taxonomy" id="2881335"/>
    <lineage>
        <taxon>Bacteria</taxon>
        <taxon>Pseudomonadati</taxon>
        <taxon>Pseudomonadota</taxon>
        <taxon>Alphaproteobacteria</taxon>
        <taxon>Rhodobacterales</taxon>
        <taxon>Roseobacteraceae</taxon>
        <taxon>Loktanella</taxon>
    </lineage>
</organism>
<reference evidence="5" key="1">
    <citation type="submission" date="2021-10" db="EMBL/GenBank/DDBJ databases">
        <title>Loktanella gaetbuli sp. nov., isolated from a tidal flat.</title>
        <authorList>
            <person name="Park S."/>
            <person name="Yoon J.-H."/>
        </authorList>
    </citation>
    <scope>NUCLEOTIDE SEQUENCE</scope>
    <source>
        <strain evidence="5">TSTF-M6</strain>
    </source>
</reference>
<dbReference type="SUPFAM" id="SSF46689">
    <property type="entry name" value="Homeodomain-like"/>
    <property type="match status" value="2"/>
</dbReference>
<dbReference type="Gene3D" id="1.10.10.60">
    <property type="entry name" value="Homeodomain-like"/>
    <property type="match status" value="2"/>
</dbReference>
<protein>
    <submittedName>
        <fullName evidence="5">AraC family transcriptional regulator</fullName>
    </submittedName>
</protein>
<dbReference type="InterPro" id="IPR018060">
    <property type="entry name" value="HTH_AraC"/>
</dbReference>
<evidence type="ECO:0000313" key="5">
    <source>
        <dbReference type="EMBL" id="MCB5200491.1"/>
    </source>
</evidence>
<feature type="domain" description="HTH araC/xylS-type" evidence="4">
    <location>
        <begin position="201"/>
        <end position="299"/>
    </location>
</feature>
<name>A0ABS8BY95_9RHOB</name>
<dbReference type="InterPro" id="IPR009057">
    <property type="entry name" value="Homeodomain-like_sf"/>
</dbReference>
<dbReference type="Pfam" id="PF12852">
    <property type="entry name" value="Cupin_6"/>
    <property type="match status" value="1"/>
</dbReference>
<sequence>MDPLSQVISHLKPHNCVAAGLDAGGAWSIRFQSHAGLKCNAILKGRCWLTVEGCDPIGLEEGDCVILPHGRAFVMSAERLRHGKDAGTIYAPVSHGGTAMLGGGGDFFMIGSRFLVAGLPADRLLRTLPSVMHIRAGPEQASLRWALDGIASEVRTSRIGRAVSIEHLSHLVLVQALRHHLAKPAVPGTGWLAALADRQLCIAIGALHDDPARDWSVSELGAHAGLSRTAFATRFAQTVGVTPMAYLTEWRMCLAADQLTRGAQPVAQIGRDVGYASVSAFVAAFKRVTGQTPRQYRRAPKTGPL</sequence>
<dbReference type="InterPro" id="IPR018062">
    <property type="entry name" value="HTH_AraC-typ_CS"/>
</dbReference>
<evidence type="ECO:0000256" key="3">
    <source>
        <dbReference type="ARBA" id="ARBA00023163"/>
    </source>
</evidence>